<dbReference type="PANTHER" id="PTHR21028:SF2">
    <property type="entry name" value="CYTH DOMAIN-CONTAINING PROTEIN"/>
    <property type="match status" value="1"/>
</dbReference>
<evidence type="ECO:0000313" key="2">
    <source>
        <dbReference type="EMBL" id="OGM97635.1"/>
    </source>
</evidence>
<dbReference type="InterPro" id="IPR023577">
    <property type="entry name" value="CYTH_domain"/>
</dbReference>
<protein>
    <recommendedName>
        <fullName evidence="1">CYTH domain-containing protein</fullName>
    </recommendedName>
</protein>
<evidence type="ECO:0000313" key="3">
    <source>
        <dbReference type="Proteomes" id="UP000178520"/>
    </source>
</evidence>
<evidence type="ECO:0000259" key="1">
    <source>
        <dbReference type="PROSITE" id="PS51707"/>
    </source>
</evidence>
<dbReference type="InterPro" id="IPR008173">
    <property type="entry name" value="Adenylyl_cyclase_CyaB"/>
</dbReference>
<dbReference type="PANTHER" id="PTHR21028">
    <property type="entry name" value="SI:CH211-156B7.4"/>
    <property type="match status" value="1"/>
</dbReference>
<dbReference type="EMBL" id="MGJA01000010">
    <property type="protein sequence ID" value="OGM97635.1"/>
    <property type="molecule type" value="Genomic_DNA"/>
</dbReference>
<feature type="domain" description="CYTH" evidence="1">
    <location>
        <begin position="1"/>
        <end position="169"/>
    </location>
</feature>
<dbReference type="SUPFAM" id="SSF55154">
    <property type="entry name" value="CYTH-like phosphatases"/>
    <property type="match status" value="1"/>
</dbReference>
<dbReference type="CDD" id="cd07890">
    <property type="entry name" value="CYTH-like_AC_IV-like"/>
    <property type="match status" value="1"/>
</dbReference>
<dbReference type="PROSITE" id="PS51707">
    <property type="entry name" value="CYTH"/>
    <property type="match status" value="1"/>
</dbReference>
<sequence>MKNLELKIKIGNFGGLLLLLKKIKAKYKCRIVQKDTYFNCKNGHLKLREINNKEFELIEYNRPNNLNSKISDYKIEKLSKQVVLKKKKDLLNSIGISVVVNKKRDLWMTGHTRIHLDSVRKLGKFLELETVIDGISEQSAYKEQNKVITELGLNKYKKCGQSYSDMLLAK</sequence>
<proteinExistence type="predicted"/>
<gene>
    <name evidence="2" type="ORF">A2735_03450</name>
</gene>
<dbReference type="InterPro" id="IPR033469">
    <property type="entry name" value="CYTH-like_dom_sf"/>
</dbReference>
<dbReference type="Gene3D" id="2.40.320.10">
    <property type="entry name" value="Hypothetical Protein Pfu-838710-001"/>
    <property type="match status" value="1"/>
</dbReference>
<organism evidence="2 3">
    <name type="scientific">Candidatus Yanofskybacteria bacterium RIFCSPHIGHO2_01_FULL_41_21</name>
    <dbReference type="NCBI Taxonomy" id="1802660"/>
    <lineage>
        <taxon>Bacteria</taxon>
        <taxon>Candidatus Yanofskyibacteriota</taxon>
    </lineage>
</organism>
<dbReference type="STRING" id="1802660.A2735_03450"/>
<dbReference type="Proteomes" id="UP000178520">
    <property type="component" value="Unassembled WGS sequence"/>
</dbReference>
<dbReference type="Pfam" id="PF01928">
    <property type="entry name" value="CYTH"/>
    <property type="match status" value="1"/>
</dbReference>
<comment type="caution">
    <text evidence="2">The sequence shown here is derived from an EMBL/GenBank/DDBJ whole genome shotgun (WGS) entry which is preliminary data.</text>
</comment>
<dbReference type="AlphaFoldDB" id="A0A1F8ECC1"/>
<name>A0A1F8ECC1_9BACT</name>
<reference evidence="2 3" key="1">
    <citation type="journal article" date="2016" name="Nat. Commun.">
        <title>Thousands of microbial genomes shed light on interconnected biogeochemical processes in an aquifer system.</title>
        <authorList>
            <person name="Anantharaman K."/>
            <person name="Brown C.T."/>
            <person name="Hug L.A."/>
            <person name="Sharon I."/>
            <person name="Castelle C.J."/>
            <person name="Probst A.J."/>
            <person name="Thomas B.C."/>
            <person name="Singh A."/>
            <person name="Wilkins M.J."/>
            <person name="Karaoz U."/>
            <person name="Brodie E.L."/>
            <person name="Williams K.H."/>
            <person name="Hubbard S.S."/>
            <person name="Banfield J.F."/>
        </authorList>
    </citation>
    <scope>NUCLEOTIDE SEQUENCE [LARGE SCALE GENOMIC DNA]</scope>
</reference>
<accession>A0A1F8ECC1</accession>